<name>A0A1E1MNS0_RHYSE</name>
<evidence type="ECO:0000313" key="3">
    <source>
        <dbReference type="Proteomes" id="UP000177625"/>
    </source>
</evidence>
<dbReference type="AlphaFoldDB" id="A0A1E1MNS0"/>
<keyword evidence="3" id="KW-1185">Reference proteome</keyword>
<protein>
    <submittedName>
        <fullName evidence="2">Uncharacterized protein</fullName>
    </submittedName>
</protein>
<gene>
    <name evidence="2" type="ORF">RSE6_11775</name>
</gene>
<dbReference type="Proteomes" id="UP000177625">
    <property type="component" value="Unassembled WGS sequence"/>
</dbReference>
<sequence length="127" mass="14636">MARENRFPKVAGYTVHTGPSNNPARYNADYDYQRNRPNRPHGGHHSSHRPHGHHSSSLKKDPCRALVDSFDIHVMFTFSAIYAQPRFRPTARLKDLKSSAIALLETRLMDRTHTVFNRTSSRDGLRR</sequence>
<feature type="region of interest" description="Disordered" evidence="1">
    <location>
        <begin position="1"/>
        <end position="60"/>
    </location>
</feature>
<evidence type="ECO:0000256" key="1">
    <source>
        <dbReference type="SAM" id="MobiDB-lite"/>
    </source>
</evidence>
<dbReference type="EMBL" id="FJVC01000442">
    <property type="protein sequence ID" value="CZT50733.1"/>
    <property type="molecule type" value="Genomic_DNA"/>
</dbReference>
<reference evidence="3" key="1">
    <citation type="submission" date="2016-03" db="EMBL/GenBank/DDBJ databases">
        <authorList>
            <person name="Guldener U."/>
        </authorList>
    </citation>
    <scope>NUCLEOTIDE SEQUENCE [LARGE SCALE GENOMIC DNA]</scope>
</reference>
<accession>A0A1E1MNS0</accession>
<feature type="compositionally biased region" description="Basic residues" evidence="1">
    <location>
        <begin position="36"/>
        <end position="57"/>
    </location>
</feature>
<organism evidence="2 3">
    <name type="scientific">Rhynchosporium secalis</name>
    <name type="common">Barley scald fungus</name>
    <dbReference type="NCBI Taxonomy" id="38038"/>
    <lineage>
        <taxon>Eukaryota</taxon>
        <taxon>Fungi</taxon>
        <taxon>Dikarya</taxon>
        <taxon>Ascomycota</taxon>
        <taxon>Pezizomycotina</taxon>
        <taxon>Leotiomycetes</taxon>
        <taxon>Helotiales</taxon>
        <taxon>Ploettnerulaceae</taxon>
        <taxon>Rhynchosporium</taxon>
    </lineage>
</organism>
<evidence type="ECO:0000313" key="2">
    <source>
        <dbReference type="EMBL" id="CZT50733.1"/>
    </source>
</evidence>
<proteinExistence type="predicted"/>